<dbReference type="InterPro" id="IPR012910">
    <property type="entry name" value="Plug_dom"/>
</dbReference>
<reference evidence="6" key="2">
    <citation type="journal article" date="2021" name="Microbiome">
        <title>Successional dynamics and alternative stable states in a saline activated sludge microbial community over 9 years.</title>
        <authorList>
            <person name="Wang Y."/>
            <person name="Ye J."/>
            <person name="Ju F."/>
            <person name="Liu L."/>
            <person name="Boyd J.A."/>
            <person name="Deng Y."/>
            <person name="Parks D.H."/>
            <person name="Jiang X."/>
            <person name="Yin X."/>
            <person name="Woodcroft B.J."/>
            <person name="Tyson G.W."/>
            <person name="Hugenholtz P."/>
            <person name="Polz M.F."/>
            <person name="Zhang T."/>
        </authorList>
    </citation>
    <scope>NUCLEOTIDE SEQUENCE</scope>
    <source>
        <strain evidence="6">HKST-UBA01</strain>
    </source>
</reference>
<accession>A0A956M389</accession>
<evidence type="ECO:0000256" key="1">
    <source>
        <dbReference type="ARBA" id="ARBA00022729"/>
    </source>
</evidence>
<keyword evidence="4" id="KW-1133">Transmembrane helix</keyword>
<dbReference type="GO" id="GO:0009279">
    <property type="term" value="C:cell outer membrane"/>
    <property type="evidence" value="ECO:0007669"/>
    <property type="project" value="UniProtKB-SubCell"/>
</dbReference>
<reference evidence="6" key="1">
    <citation type="submission" date="2020-04" db="EMBL/GenBank/DDBJ databases">
        <authorList>
            <person name="Zhang T."/>
        </authorList>
    </citation>
    <scope>NUCLEOTIDE SEQUENCE</scope>
    <source>
        <strain evidence="6">HKST-UBA01</strain>
    </source>
</reference>
<keyword evidence="2 4" id="KW-0812">Transmembrane</keyword>
<feature type="domain" description="TonB-dependent receptor plug" evidence="5">
    <location>
        <begin position="160"/>
        <end position="261"/>
    </location>
</feature>
<comment type="subcellular location">
    <subcellularLocation>
        <location evidence="2">Cell outer membrane</location>
        <topology evidence="2">Multi-pass membrane protein</topology>
    </subcellularLocation>
</comment>
<dbReference type="InterPro" id="IPR008969">
    <property type="entry name" value="CarboxyPept-like_regulatory"/>
</dbReference>
<dbReference type="SUPFAM" id="SSF56935">
    <property type="entry name" value="Porins"/>
    <property type="match status" value="1"/>
</dbReference>
<proteinExistence type="inferred from homology"/>
<dbReference type="Pfam" id="PF13620">
    <property type="entry name" value="CarboxypepD_reg"/>
    <property type="match status" value="1"/>
</dbReference>
<evidence type="ECO:0000259" key="5">
    <source>
        <dbReference type="Pfam" id="PF07715"/>
    </source>
</evidence>
<evidence type="ECO:0000256" key="2">
    <source>
        <dbReference type="PROSITE-ProRule" id="PRU01360"/>
    </source>
</evidence>
<dbReference type="Gene3D" id="2.60.40.1120">
    <property type="entry name" value="Carboxypeptidase-like, regulatory domain"/>
    <property type="match status" value="1"/>
</dbReference>
<name>A0A956M389_UNCEI</name>
<keyword evidence="6" id="KW-0675">Receptor</keyword>
<comment type="similarity">
    <text evidence="2">Belongs to the TonB-dependent receptor family.</text>
</comment>
<feature type="region of interest" description="Disordered" evidence="3">
    <location>
        <begin position="365"/>
        <end position="384"/>
    </location>
</feature>
<evidence type="ECO:0000313" key="6">
    <source>
        <dbReference type="EMBL" id="MCA9729337.1"/>
    </source>
</evidence>
<keyword evidence="2 4" id="KW-0472">Membrane</keyword>
<keyword evidence="2" id="KW-0998">Cell outer membrane</keyword>
<dbReference type="GO" id="GO:0015344">
    <property type="term" value="F:siderophore uptake transmembrane transporter activity"/>
    <property type="evidence" value="ECO:0007669"/>
    <property type="project" value="TreeGrafter"/>
</dbReference>
<protein>
    <submittedName>
        <fullName evidence="6">TonB-dependent receptor plug domain-containing protein</fullName>
    </submittedName>
</protein>
<dbReference type="PANTHER" id="PTHR30069:SF29">
    <property type="entry name" value="HEMOGLOBIN AND HEMOGLOBIN-HAPTOGLOBIN-BINDING PROTEIN 1-RELATED"/>
    <property type="match status" value="1"/>
</dbReference>
<dbReference type="EMBL" id="JAGQHR010000654">
    <property type="protein sequence ID" value="MCA9729337.1"/>
    <property type="molecule type" value="Genomic_DNA"/>
</dbReference>
<feature type="transmembrane region" description="Helical" evidence="4">
    <location>
        <begin position="39"/>
        <end position="57"/>
    </location>
</feature>
<dbReference type="GO" id="GO:0044718">
    <property type="term" value="P:siderophore transmembrane transport"/>
    <property type="evidence" value="ECO:0007669"/>
    <property type="project" value="TreeGrafter"/>
</dbReference>
<keyword evidence="2" id="KW-0813">Transport</keyword>
<keyword evidence="1" id="KW-0732">Signal</keyword>
<dbReference type="InterPro" id="IPR039426">
    <property type="entry name" value="TonB-dep_rcpt-like"/>
</dbReference>
<dbReference type="Proteomes" id="UP000697710">
    <property type="component" value="Unassembled WGS sequence"/>
</dbReference>
<comment type="caution">
    <text evidence="6">The sequence shown here is derived from an EMBL/GenBank/DDBJ whole genome shotgun (WGS) entry which is preliminary data.</text>
</comment>
<dbReference type="Gene3D" id="2.170.130.10">
    <property type="entry name" value="TonB-dependent receptor, plug domain"/>
    <property type="match status" value="1"/>
</dbReference>
<organism evidence="6 7">
    <name type="scientific">Eiseniibacteriota bacterium</name>
    <dbReference type="NCBI Taxonomy" id="2212470"/>
    <lineage>
        <taxon>Bacteria</taxon>
        <taxon>Candidatus Eiseniibacteriota</taxon>
    </lineage>
</organism>
<feature type="non-terminal residue" evidence="6">
    <location>
        <position position="434"/>
    </location>
</feature>
<keyword evidence="2" id="KW-1134">Transmembrane beta strand</keyword>
<evidence type="ECO:0000256" key="3">
    <source>
        <dbReference type="SAM" id="MobiDB-lite"/>
    </source>
</evidence>
<dbReference type="PROSITE" id="PS52016">
    <property type="entry name" value="TONB_DEPENDENT_REC_3"/>
    <property type="match status" value="1"/>
</dbReference>
<sequence length="434" mass="46154">MFSPRRLSRHGCFRSVAVSRPLSAEPGPSSARLLDGGSLALLFGLLLLGLILLPSIGTAAELTGRVMDPDGHPVAGAEVTRPETGSWTMTDVSGAFVLPDVPKGESTLVIRRAGFEPRVLHLGGPGPARDRLFVVLAESPFELDEVDVTASRSVMEPGRSPLPISHLQGDRLDAEYSVSLAHAVQQQAGLRTLSTGGEIGKPVVRGLSGSRVLVLDAGNRVEDYSFSDEDGPSVDAAQAERIEIIRGPASVLYGSDALGGVVSVVPRSVWDVEPGEVQTHIESYFASNNKEFGAIGRVEGVRGNLGWHVLGIGRKSEALHTPDGELENTGFFAANGEAALGLRGDRGNFAMRVVHYGGEFKLLEAGGPPPGVPEGEEKGPERKLSDERVQLSGDYLLSKLRLEGRLQFQRHSLIELSDDFETMTDGGRAAGEFA</sequence>
<evidence type="ECO:0000256" key="4">
    <source>
        <dbReference type="SAM" id="Phobius"/>
    </source>
</evidence>
<dbReference type="AlphaFoldDB" id="A0A956M389"/>
<dbReference type="SUPFAM" id="SSF49464">
    <property type="entry name" value="Carboxypeptidase regulatory domain-like"/>
    <property type="match status" value="1"/>
</dbReference>
<dbReference type="PANTHER" id="PTHR30069">
    <property type="entry name" value="TONB-DEPENDENT OUTER MEMBRANE RECEPTOR"/>
    <property type="match status" value="1"/>
</dbReference>
<evidence type="ECO:0000313" key="7">
    <source>
        <dbReference type="Proteomes" id="UP000697710"/>
    </source>
</evidence>
<dbReference type="InterPro" id="IPR037066">
    <property type="entry name" value="Plug_dom_sf"/>
</dbReference>
<gene>
    <name evidence="6" type="ORF">KC729_16735</name>
</gene>
<dbReference type="Pfam" id="PF07715">
    <property type="entry name" value="Plug"/>
    <property type="match status" value="1"/>
</dbReference>
<feature type="compositionally biased region" description="Basic and acidic residues" evidence="3">
    <location>
        <begin position="375"/>
        <end position="384"/>
    </location>
</feature>